<keyword evidence="2" id="KW-1185">Reference proteome</keyword>
<dbReference type="HOGENOM" id="CLU_1934250_0_0_11"/>
<gene>
    <name evidence="1" type="ordered locus">Caci_2945</name>
</gene>
<organism evidence="1 2">
    <name type="scientific">Catenulispora acidiphila (strain DSM 44928 / JCM 14897 / NBRC 102108 / NRRL B-24433 / ID139908)</name>
    <dbReference type="NCBI Taxonomy" id="479433"/>
    <lineage>
        <taxon>Bacteria</taxon>
        <taxon>Bacillati</taxon>
        <taxon>Actinomycetota</taxon>
        <taxon>Actinomycetes</taxon>
        <taxon>Catenulisporales</taxon>
        <taxon>Catenulisporaceae</taxon>
        <taxon>Catenulispora</taxon>
    </lineage>
</organism>
<accession>C7Q2W2</accession>
<proteinExistence type="predicted"/>
<dbReference type="STRING" id="479433.Caci_2945"/>
<protein>
    <submittedName>
        <fullName evidence="1">Uncharacterized protein</fullName>
    </submittedName>
</protein>
<evidence type="ECO:0000313" key="1">
    <source>
        <dbReference type="EMBL" id="ACU71854.1"/>
    </source>
</evidence>
<dbReference type="InParanoid" id="C7Q2W2"/>
<name>C7Q2W2_CATAD</name>
<dbReference type="AlphaFoldDB" id="C7Q2W2"/>
<dbReference type="EMBL" id="CP001700">
    <property type="protein sequence ID" value="ACU71854.1"/>
    <property type="molecule type" value="Genomic_DNA"/>
</dbReference>
<dbReference type="KEGG" id="cai:Caci_2945"/>
<evidence type="ECO:0000313" key="2">
    <source>
        <dbReference type="Proteomes" id="UP000000851"/>
    </source>
</evidence>
<sequence length="130" mass="13922">MTTTNASLATTARVLRTHAARTRVGTHMSVARRYAVLDALIARTNGALITAASYLAGIGADQAFIDRFGSAFGTKASKAYQAKFGCKSRRTGLARRGLRLFDAFAYTANEMPILNEAARSYARTSNLIAA</sequence>
<dbReference type="Proteomes" id="UP000000851">
    <property type="component" value="Chromosome"/>
</dbReference>
<reference evidence="1 2" key="1">
    <citation type="journal article" date="2009" name="Stand. Genomic Sci.">
        <title>Complete genome sequence of Catenulispora acidiphila type strain (ID 139908).</title>
        <authorList>
            <person name="Copeland A."/>
            <person name="Lapidus A."/>
            <person name="Glavina Del Rio T."/>
            <person name="Nolan M."/>
            <person name="Lucas S."/>
            <person name="Chen F."/>
            <person name="Tice H."/>
            <person name="Cheng J.F."/>
            <person name="Bruce D."/>
            <person name="Goodwin L."/>
            <person name="Pitluck S."/>
            <person name="Mikhailova N."/>
            <person name="Pati A."/>
            <person name="Ivanova N."/>
            <person name="Mavromatis K."/>
            <person name="Chen A."/>
            <person name="Palaniappan K."/>
            <person name="Chain P."/>
            <person name="Land M."/>
            <person name="Hauser L."/>
            <person name="Chang Y.J."/>
            <person name="Jeffries C.D."/>
            <person name="Chertkov O."/>
            <person name="Brettin T."/>
            <person name="Detter J.C."/>
            <person name="Han C."/>
            <person name="Ali Z."/>
            <person name="Tindall B.J."/>
            <person name="Goker M."/>
            <person name="Bristow J."/>
            <person name="Eisen J.A."/>
            <person name="Markowitz V."/>
            <person name="Hugenholtz P."/>
            <person name="Kyrpides N.C."/>
            <person name="Klenk H.P."/>
        </authorList>
    </citation>
    <scope>NUCLEOTIDE SEQUENCE [LARGE SCALE GENOMIC DNA]</scope>
    <source>
        <strain evidence="2">DSM 44928 / JCM 14897 / NBRC 102108 / NRRL B-24433 / ID139908</strain>
    </source>
</reference>
<dbReference type="RefSeq" id="WP_012787147.1">
    <property type="nucleotide sequence ID" value="NC_013131.1"/>
</dbReference>